<evidence type="ECO:0000256" key="9">
    <source>
        <dbReference type="ARBA" id="ARBA00023098"/>
    </source>
</evidence>
<dbReference type="FunFam" id="2.40.110.10:FF:000003">
    <property type="entry name" value="Acyl-coenzyme A oxidase"/>
    <property type="match status" value="1"/>
</dbReference>
<feature type="domain" description="Acyl-CoA oxidase C-terminal" evidence="13">
    <location>
        <begin position="477"/>
        <end position="651"/>
    </location>
</feature>
<keyword evidence="7" id="KW-0276">Fatty acid metabolism</keyword>
<dbReference type="PANTHER" id="PTHR10909">
    <property type="entry name" value="ELECTRON TRANSPORT OXIDOREDUCTASE"/>
    <property type="match status" value="1"/>
</dbReference>
<dbReference type="Proteomes" id="UP001162131">
    <property type="component" value="Unassembled WGS sequence"/>
</dbReference>
<dbReference type="GO" id="GO:0003997">
    <property type="term" value="F:acyl-CoA oxidase activity"/>
    <property type="evidence" value="ECO:0007669"/>
    <property type="project" value="UniProtKB-EC"/>
</dbReference>
<evidence type="ECO:0000256" key="6">
    <source>
        <dbReference type="ARBA" id="ARBA00022827"/>
    </source>
</evidence>
<dbReference type="InterPro" id="IPR006091">
    <property type="entry name" value="Acyl-CoA_Oxase/DH_mid-dom"/>
</dbReference>
<comment type="catalytic activity">
    <reaction evidence="1">
        <text>a 2,3-saturated acyl-CoA + O2 = a (2E)-enoyl-CoA + H2O2</text>
        <dbReference type="Rhea" id="RHEA:38959"/>
        <dbReference type="ChEBI" id="CHEBI:15379"/>
        <dbReference type="ChEBI" id="CHEBI:16240"/>
        <dbReference type="ChEBI" id="CHEBI:58856"/>
        <dbReference type="ChEBI" id="CHEBI:65111"/>
        <dbReference type="EC" id="1.3.3.6"/>
    </reaction>
</comment>
<keyword evidence="9" id="KW-0443">Lipid metabolism</keyword>
<feature type="domain" description="Acyl-CoA oxidase C-alpha1" evidence="16">
    <location>
        <begin position="276"/>
        <end position="438"/>
    </location>
</feature>
<keyword evidence="6 11" id="KW-0274">FAD</keyword>
<dbReference type="GO" id="GO:0033540">
    <property type="term" value="P:fatty acid beta-oxidation using acyl-CoA oxidase"/>
    <property type="evidence" value="ECO:0007669"/>
    <property type="project" value="TreeGrafter"/>
</dbReference>
<protein>
    <recommendedName>
        <fullName evidence="11">Acyl-coenzyme A oxidase</fullName>
    </recommendedName>
</protein>
<dbReference type="GO" id="GO:0005777">
    <property type="term" value="C:peroxisome"/>
    <property type="evidence" value="ECO:0007669"/>
    <property type="project" value="UniProtKB-SubCell"/>
</dbReference>
<organism evidence="17 18">
    <name type="scientific">Blepharisma stoltei</name>
    <dbReference type="NCBI Taxonomy" id="1481888"/>
    <lineage>
        <taxon>Eukaryota</taxon>
        <taxon>Sar</taxon>
        <taxon>Alveolata</taxon>
        <taxon>Ciliophora</taxon>
        <taxon>Postciliodesmatophora</taxon>
        <taxon>Heterotrichea</taxon>
        <taxon>Heterotrichida</taxon>
        <taxon>Blepharismidae</taxon>
        <taxon>Blepharisma</taxon>
    </lineage>
</organism>
<dbReference type="PIRSF" id="PIRSF000168">
    <property type="entry name" value="Acyl-CoA_oxidase"/>
    <property type="match status" value="1"/>
</dbReference>
<dbReference type="FunFam" id="1.20.140.10:FF:000015">
    <property type="entry name" value="Acyl-coenzyme A oxidase"/>
    <property type="match status" value="1"/>
</dbReference>
<feature type="binding site" evidence="12">
    <location>
        <position position="177"/>
    </location>
    <ligand>
        <name>FAD</name>
        <dbReference type="ChEBI" id="CHEBI:57692"/>
    </ligand>
</feature>
<keyword evidence="10" id="KW-0576">Peroxisome</keyword>
<accession>A0AAU9J6X4</accession>
<keyword evidence="8" id="KW-0560">Oxidoreductase</keyword>
<evidence type="ECO:0000256" key="8">
    <source>
        <dbReference type="ARBA" id="ARBA00023002"/>
    </source>
</evidence>
<dbReference type="InterPro" id="IPR037069">
    <property type="entry name" value="AcylCoA_DH/ox_N_sf"/>
</dbReference>
<dbReference type="AlphaFoldDB" id="A0AAU9J6X4"/>
<gene>
    <name evidence="17" type="ORF">BSTOLATCC_MIC18719</name>
</gene>
<evidence type="ECO:0000256" key="1">
    <source>
        <dbReference type="ARBA" id="ARBA00001201"/>
    </source>
</evidence>
<dbReference type="Pfam" id="PF14749">
    <property type="entry name" value="Acyl-CoA_ox_N"/>
    <property type="match status" value="1"/>
</dbReference>
<proteinExistence type="inferred from homology"/>
<dbReference type="SUPFAM" id="SSF56645">
    <property type="entry name" value="Acyl-CoA dehydrogenase NM domain-like"/>
    <property type="match status" value="1"/>
</dbReference>
<dbReference type="GO" id="GO:0055088">
    <property type="term" value="P:lipid homeostasis"/>
    <property type="evidence" value="ECO:0007669"/>
    <property type="project" value="TreeGrafter"/>
</dbReference>
<dbReference type="Gene3D" id="2.40.110.10">
    <property type="entry name" value="Butyryl-CoA Dehydrogenase, subunit A, domain 2"/>
    <property type="match status" value="1"/>
</dbReference>
<evidence type="ECO:0000256" key="5">
    <source>
        <dbReference type="ARBA" id="ARBA00022630"/>
    </source>
</evidence>
<comment type="subcellular location">
    <subcellularLocation>
        <location evidence="3">Peroxisome</location>
    </subcellularLocation>
</comment>
<evidence type="ECO:0000259" key="14">
    <source>
        <dbReference type="Pfam" id="PF02770"/>
    </source>
</evidence>
<comment type="similarity">
    <text evidence="4 11">Belongs to the acyl-CoA oxidase family.</text>
</comment>
<evidence type="ECO:0000256" key="4">
    <source>
        <dbReference type="ARBA" id="ARBA00006288"/>
    </source>
</evidence>
<dbReference type="InterPro" id="IPR012258">
    <property type="entry name" value="Acyl-CoA_oxidase"/>
</dbReference>
<dbReference type="Gene3D" id="1.20.140.10">
    <property type="entry name" value="Butyryl-CoA Dehydrogenase, subunit A, domain 3"/>
    <property type="match status" value="2"/>
</dbReference>
<comment type="cofactor">
    <cofactor evidence="2">
        <name>FAD</name>
        <dbReference type="ChEBI" id="CHEBI:57692"/>
    </cofactor>
</comment>
<dbReference type="InterPro" id="IPR046373">
    <property type="entry name" value="Acyl-CoA_Oxase/DH_mid-dom_sf"/>
</dbReference>
<feature type="domain" description="Acyl-CoA oxidase/dehydrogenase middle" evidence="14">
    <location>
        <begin position="134"/>
        <end position="242"/>
    </location>
</feature>
<evidence type="ECO:0000259" key="13">
    <source>
        <dbReference type="Pfam" id="PF01756"/>
    </source>
</evidence>
<evidence type="ECO:0000259" key="16">
    <source>
        <dbReference type="Pfam" id="PF22924"/>
    </source>
</evidence>
<dbReference type="Gene3D" id="1.10.540.10">
    <property type="entry name" value="Acyl-CoA dehydrogenase/oxidase, N-terminal domain"/>
    <property type="match status" value="1"/>
</dbReference>
<evidence type="ECO:0000256" key="10">
    <source>
        <dbReference type="ARBA" id="ARBA00023140"/>
    </source>
</evidence>
<dbReference type="Pfam" id="PF02770">
    <property type="entry name" value="Acyl-CoA_dh_M"/>
    <property type="match status" value="1"/>
</dbReference>
<dbReference type="InterPro" id="IPR002655">
    <property type="entry name" value="Acyl-CoA_oxidase_C"/>
</dbReference>
<evidence type="ECO:0000256" key="12">
    <source>
        <dbReference type="PIRSR" id="PIRSR000168-2"/>
    </source>
</evidence>
<evidence type="ECO:0000256" key="2">
    <source>
        <dbReference type="ARBA" id="ARBA00001974"/>
    </source>
</evidence>
<comment type="caution">
    <text evidence="17">The sequence shown here is derived from an EMBL/GenBank/DDBJ whole genome shotgun (WGS) entry which is preliminary data.</text>
</comment>
<dbReference type="InterPro" id="IPR009100">
    <property type="entry name" value="AcylCoA_DH/oxidase_NM_dom_sf"/>
</dbReference>
<evidence type="ECO:0000256" key="7">
    <source>
        <dbReference type="ARBA" id="ARBA00022832"/>
    </source>
</evidence>
<dbReference type="GO" id="GO:0071949">
    <property type="term" value="F:FAD binding"/>
    <property type="evidence" value="ECO:0007669"/>
    <property type="project" value="InterPro"/>
</dbReference>
<keyword evidence="5 11" id="KW-0285">Flavoprotein</keyword>
<dbReference type="SUPFAM" id="SSF47203">
    <property type="entry name" value="Acyl-CoA dehydrogenase C-terminal domain-like"/>
    <property type="match status" value="2"/>
</dbReference>
<dbReference type="InterPro" id="IPR036250">
    <property type="entry name" value="AcylCo_DH-like_C"/>
</dbReference>
<dbReference type="InterPro" id="IPR055060">
    <property type="entry name" value="ACOX_C_alpha1"/>
</dbReference>
<name>A0AAU9J6X4_9CILI</name>
<dbReference type="Pfam" id="PF01756">
    <property type="entry name" value="ACOX"/>
    <property type="match status" value="1"/>
</dbReference>
<dbReference type="Pfam" id="PF22924">
    <property type="entry name" value="ACOX_C_alpha1"/>
    <property type="match status" value="1"/>
</dbReference>
<dbReference type="InterPro" id="IPR029320">
    <property type="entry name" value="Acyl-CoA_ox_N"/>
</dbReference>
<reference evidence="17" key="1">
    <citation type="submission" date="2021-09" db="EMBL/GenBank/DDBJ databases">
        <authorList>
            <consortium name="AG Swart"/>
            <person name="Singh M."/>
            <person name="Singh A."/>
            <person name="Seah K."/>
            <person name="Emmerich C."/>
        </authorList>
    </citation>
    <scope>NUCLEOTIDE SEQUENCE</scope>
    <source>
        <strain evidence="17">ATCC30299</strain>
    </source>
</reference>
<evidence type="ECO:0000256" key="11">
    <source>
        <dbReference type="PIRNR" id="PIRNR000168"/>
    </source>
</evidence>
<sequence>MGLEEERQKVNFCVTNLSRFLISQVLPEVSFERWRELKEKIIKVPALINSLECYSDTREDALNRGIRHGMALRDFSIREKLTSAERRIVMGFFPQLSPYILHYDFFMNGFFLQASEEQKAQFADKFETLEVVGCYAQTELGHGSNVRGLETQAIYHAERDEFILNSPTITSMKWWIGGLGIAATHALVVAKLIVKEQDLGPHTFFVQIRNMKTHSPLPGVFVGDIGPKPANHATDNGFLRFEFARVPKSAMLTRFARINDKGDYEILDPNALKILYSSIVRARTNLVKDAWHFSVIAATIGIRYSLVREQFPDPENPKAERKLIDYQIQRYKLFTVLSRLYATVFVRSSITELYNESERRMVTFDGSLLGELHALSSLYKGYITAITLENIETCRRCCGGHGYSMYSGLPSLYATYLPSVTYDGDNSILTLQAVRYMVNTIKKINKGQPVPDKYSFLAKPIPNLSGTQNPACPNFHQACFQAISHYTLHKLAKKEADYLKIGAKKEKVWSDYLQVEGIEAAETFFYVSSHEDFIKGLSLITDQNTRQAVEYLRQIYAISEMEKYNGLLLNLGASVETIENMKQTLLEALDKARNNAIGLIEAFDEPDEILNSVLGRRDGNVYQSMLNAAKYLNPINKTSVYPGIQQYLRPKI</sequence>
<feature type="binding site" evidence="12">
    <location>
        <position position="138"/>
    </location>
    <ligand>
        <name>FAD</name>
        <dbReference type="ChEBI" id="CHEBI:57692"/>
    </ligand>
</feature>
<evidence type="ECO:0000256" key="3">
    <source>
        <dbReference type="ARBA" id="ARBA00004275"/>
    </source>
</evidence>
<evidence type="ECO:0000313" key="18">
    <source>
        <dbReference type="Proteomes" id="UP001162131"/>
    </source>
</evidence>
<evidence type="ECO:0000313" key="17">
    <source>
        <dbReference type="EMBL" id="CAG9317473.1"/>
    </source>
</evidence>
<keyword evidence="18" id="KW-1185">Reference proteome</keyword>
<feature type="domain" description="Acyl-coenzyme A oxidase N-terminal" evidence="15">
    <location>
        <begin position="31"/>
        <end position="131"/>
    </location>
</feature>
<dbReference type="EMBL" id="CAJZBQ010000018">
    <property type="protein sequence ID" value="CAG9317473.1"/>
    <property type="molecule type" value="Genomic_DNA"/>
</dbReference>
<dbReference type="PANTHER" id="PTHR10909:SF250">
    <property type="entry name" value="PEROXISOMAL ACYL-COENZYME A OXIDASE 1"/>
    <property type="match status" value="1"/>
</dbReference>
<evidence type="ECO:0000259" key="15">
    <source>
        <dbReference type="Pfam" id="PF14749"/>
    </source>
</evidence>
<dbReference type="GO" id="GO:0005504">
    <property type="term" value="F:fatty acid binding"/>
    <property type="evidence" value="ECO:0007669"/>
    <property type="project" value="TreeGrafter"/>
</dbReference>